<organism evidence="2 3">
    <name type="scientific">Pseudoalteromonas lipolytica</name>
    <dbReference type="NCBI Taxonomy" id="570156"/>
    <lineage>
        <taxon>Bacteria</taxon>
        <taxon>Pseudomonadati</taxon>
        <taxon>Pseudomonadota</taxon>
        <taxon>Gammaproteobacteria</taxon>
        <taxon>Alteromonadales</taxon>
        <taxon>Pseudoalteromonadaceae</taxon>
        <taxon>Pseudoalteromonas</taxon>
    </lineage>
</organism>
<feature type="chain" id="PRO_5042235860" evidence="1">
    <location>
        <begin position="21"/>
        <end position="355"/>
    </location>
</feature>
<dbReference type="EMBL" id="CP032090">
    <property type="protein sequence ID" value="AXV64046.1"/>
    <property type="molecule type" value="Genomic_DNA"/>
</dbReference>
<evidence type="ECO:0000256" key="1">
    <source>
        <dbReference type="SAM" id="SignalP"/>
    </source>
</evidence>
<dbReference type="RefSeq" id="WP_118843934.1">
    <property type="nucleotide sequence ID" value="NZ_CP032090.1"/>
</dbReference>
<reference evidence="2 3" key="1">
    <citation type="submission" date="2018-08" db="EMBL/GenBank/DDBJ databases">
        <title>Draft genome sequence of Pseudoalteromonas donghaensis HJ51.</title>
        <authorList>
            <person name="Oh J."/>
            <person name="Roh D."/>
        </authorList>
    </citation>
    <scope>NUCLEOTIDE SEQUENCE [LARGE SCALE GENOMIC DNA]</scope>
    <source>
        <strain evidence="2 3">HJ51</strain>
    </source>
</reference>
<dbReference type="GeneID" id="99504116"/>
<feature type="signal peptide" evidence="1">
    <location>
        <begin position="1"/>
        <end position="20"/>
    </location>
</feature>
<accession>A0AAD0S0K0</accession>
<dbReference type="KEGG" id="pdj:D0907_01520"/>
<dbReference type="Proteomes" id="UP000264605">
    <property type="component" value="Chromosome"/>
</dbReference>
<dbReference type="AlphaFoldDB" id="A0AAD0S0K0"/>
<evidence type="ECO:0000313" key="3">
    <source>
        <dbReference type="Proteomes" id="UP000264605"/>
    </source>
</evidence>
<keyword evidence="1" id="KW-0732">Signal</keyword>
<sequence length="355" mass="39632">MKLFFFYFLLLTLISNTVSAIEKDITLHLCENCSYNEAKYYANQESPHMRCESSNPKHEMTLGNEACYADSKKVIIADTQSDNHFVFLISYKNQGLPALNLEKYSQNISPASNDLSVINKVKITDKNFSTFIKEAQAQIKQQPVSSSSDTTNNFMSISETNSETCPSHIKSAVNAAYGGKTASELQTKLNDKVYRDFKNPESAFMTDKMDSTGFSLFALGFSYQGSWKKVSRNFNTIVDLPTHSDVPDSTGYKVVFNVKWIKEFRGLDVELNPLFTKFEGYTLSLLTKRGVKEISSCLEEALDQNLSHSSKTPIGSGSSHSPIFGGSSGGWDNHLCEKHYHDIQGEKIATVKVPC</sequence>
<protein>
    <submittedName>
        <fullName evidence="2">Uncharacterized protein</fullName>
    </submittedName>
</protein>
<name>A0AAD0S0K0_9GAMM</name>
<evidence type="ECO:0000313" key="2">
    <source>
        <dbReference type="EMBL" id="AXV64046.1"/>
    </source>
</evidence>
<proteinExistence type="predicted"/>
<gene>
    <name evidence="2" type="ORF">D0907_01520</name>
</gene>